<dbReference type="Gene3D" id="3.40.50.300">
    <property type="entry name" value="P-loop containing nucleotide triphosphate hydrolases"/>
    <property type="match status" value="1"/>
</dbReference>
<dbReference type="RefSeq" id="WP_379897984.1">
    <property type="nucleotide sequence ID" value="NZ_JBHRTR010000007.1"/>
</dbReference>
<dbReference type="GO" id="GO:0003887">
    <property type="term" value="F:DNA-directed DNA polymerase activity"/>
    <property type="evidence" value="ECO:0007669"/>
    <property type="project" value="UniProtKB-EC"/>
</dbReference>
<gene>
    <name evidence="8" type="primary">holA</name>
    <name evidence="8" type="ORF">ACFOGJ_02920</name>
</gene>
<dbReference type="EC" id="2.7.7.7" evidence="1"/>
<dbReference type="SUPFAM" id="SSF52540">
    <property type="entry name" value="P-loop containing nucleoside triphosphate hydrolases"/>
    <property type="match status" value="1"/>
</dbReference>
<dbReference type="EMBL" id="JBHRTR010000007">
    <property type="protein sequence ID" value="MFC3226162.1"/>
    <property type="molecule type" value="Genomic_DNA"/>
</dbReference>
<dbReference type="NCBIfam" id="TIGR01128">
    <property type="entry name" value="holA"/>
    <property type="match status" value="1"/>
</dbReference>
<dbReference type="PANTHER" id="PTHR34388">
    <property type="entry name" value="DNA POLYMERASE III SUBUNIT DELTA"/>
    <property type="match status" value="1"/>
</dbReference>
<protein>
    <recommendedName>
        <fullName evidence="1">DNA-directed DNA polymerase</fullName>
        <ecNumber evidence="1">2.7.7.7</ecNumber>
    </recommendedName>
</protein>
<reference evidence="9" key="1">
    <citation type="journal article" date="2019" name="Int. J. Syst. Evol. Microbiol.">
        <title>The Global Catalogue of Microorganisms (GCM) 10K type strain sequencing project: providing services to taxonomists for standard genome sequencing and annotation.</title>
        <authorList>
            <consortium name="The Broad Institute Genomics Platform"/>
            <consortium name="The Broad Institute Genome Sequencing Center for Infectious Disease"/>
            <person name="Wu L."/>
            <person name="Ma J."/>
        </authorList>
    </citation>
    <scope>NUCLEOTIDE SEQUENCE [LARGE SCALE GENOMIC DNA]</scope>
    <source>
        <strain evidence="9">KCTC 42964</strain>
    </source>
</reference>
<evidence type="ECO:0000313" key="8">
    <source>
        <dbReference type="EMBL" id="MFC3226162.1"/>
    </source>
</evidence>
<comment type="catalytic activity">
    <reaction evidence="7">
        <text>DNA(n) + a 2'-deoxyribonucleoside 5'-triphosphate = DNA(n+1) + diphosphate</text>
        <dbReference type="Rhea" id="RHEA:22508"/>
        <dbReference type="Rhea" id="RHEA-COMP:17339"/>
        <dbReference type="Rhea" id="RHEA-COMP:17340"/>
        <dbReference type="ChEBI" id="CHEBI:33019"/>
        <dbReference type="ChEBI" id="CHEBI:61560"/>
        <dbReference type="ChEBI" id="CHEBI:173112"/>
        <dbReference type="EC" id="2.7.7.7"/>
    </reaction>
</comment>
<organism evidence="8 9">
    <name type="scientific">Marinibaculum pumilum</name>
    <dbReference type="NCBI Taxonomy" id="1766165"/>
    <lineage>
        <taxon>Bacteria</taxon>
        <taxon>Pseudomonadati</taxon>
        <taxon>Pseudomonadota</taxon>
        <taxon>Alphaproteobacteria</taxon>
        <taxon>Rhodospirillales</taxon>
        <taxon>Rhodospirillaceae</taxon>
        <taxon>Marinibaculum</taxon>
    </lineage>
</organism>
<evidence type="ECO:0000256" key="1">
    <source>
        <dbReference type="ARBA" id="ARBA00012417"/>
    </source>
</evidence>
<dbReference type="Gene3D" id="1.20.272.10">
    <property type="match status" value="1"/>
</dbReference>
<keyword evidence="4" id="KW-0235">DNA replication</keyword>
<proteinExistence type="inferred from homology"/>
<evidence type="ECO:0000256" key="6">
    <source>
        <dbReference type="ARBA" id="ARBA00034754"/>
    </source>
</evidence>
<sequence>MVKLTGARADRFIARPDPGIQAVLLFGSDRGLVRERALKLAGTVTDDLQDAFRVVTLTGDTLSDDPARLADEAASMAFGGGRRVVMISGVSDKHGKLFAGFLDAPAGDALIVVEAGELTPRSSLRKAFEGAESGAAIGCYADDRAGLDRLIDEVLGGAGIGVDPGARSYLVEHLGSDRMVSRRELEKLVLYAGAARELTLEDCAAAIGDSGAHTLDDTIFAAADGDVAGLEQALDRSFLAAESPISLIRAMQRHLQRLQLAAAERSGGQPDDSVIGRMRVHFSRRSSMKRQLSIWSPDLVSQAIDIAMEAERDCKTTGMPDRTICRRALLRIALAARSRAGRRY</sequence>
<dbReference type="InterPro" id="IPR027417">
    <property type="entry name" value="P-loop_NTPase"/>
</dbReference>
<evidence type="ECO:0000256" key="3">
    <source>
        <dbReference type="ARBA" id="ARBA00022695"/>
    </source>
</evidence>
<comment type="caution">
    <text evidence="8">The sequence shown here is derived from an EMBL/GenBank/DDBJ whole genome shotgun (WGS) entry which is preliminary data.</text>
</comment>
<accession>A0ABV7KV14</accession>
<dbReference type="PANTHER" id="PTHR34388:SF1">
    <property type="entry name" value="DNA POLYMERASE III SUBUNIT DELTA"/>
    <property type="match status" value="1"/>
</dbReference>
<evidence type="ECO:0000313" key="9">
    <source>
        <dbReference type="Proteomes" id="UP001595528"/>
    </source>
</evidence>
<evidence type="ECO:0000256" key="7">
    <source>
        <dbReference type="ARBA" id="ARBA00049244"/>
    </source>
</evidence>
<dbReference type="InterPro" id="IPR008921">
    <property type="entry name" value="DNA_pol3_clamp-load_cplx_C"/>
</dbReference>
<keyword evidence="5" id="KW-0239">DNA-directed DNA polymerase</keyword>
<keyword evidence="3 8" id="KW-0548">Nucleotidyltransferase</keyword>
<dbReference type="InterPro" id="IPR005790">
    <property type="entry name" value="DNA_polIII_delta"/>
</dbReference>
<evidence type="ECO:0000256" key="2">
    <source>
        <dbReference type="ARBA" id="ARBA00022679"/>
    </source>
</evidence>
<evidence type="ECO:0000256" key="5">
    <source>
        <dbReference type="ARBA" id="ARBA00022932"/>
    </source>
</evidence>
<keyword evidence="9" id="KW-1185">Reference proteome</keyword>
<dbReference type="SUPFAM" id="SSF48019">
    <property type="entry name" value="post-AAA+ oligomerization domain-like"/>
    <property type="match status" value="1"/>
</dbReference>
<name>A0ABV7KV14_9PROT</name>
<keyword evidence="2 8" id="KW-0808">Transferase</keyword>
<dbReference type="Proteomes" id="UP001595528">
    <property type="component" value="Unassembled WGS sequence"/>
</dbReference>
<evidence type="ECO:0000256" key="4">
    <source>
        <dbReference type="ARBA" id="ARBA00022705"/>
    </source>
</evidence>
<comment type="similarity">
    <text evidence="6">Belongs to the DNA polymerase HolA subunit family.</text>
</comment>